<keyword evidence="2" id="KW-1185">Reference proteome</keyword>
<evidence type="ECO:0000313" key="1">
    <source>
        <dbReference type="EMBL" id="EIJ71646.1"/>
    </source>
</evidence>
<proteinExistence type="predicted"/>
<dbReference type="OrthoDB" id="6196468at2"/>
<dbReference type="GO" id="GO:0005829">
    <property type="term" value="C:cytosol"/>
    <property type="evidence" value="ECO:0007669"/>
    <property type="project" value="TreeGrafter"/>
</dbReference>
<dbReference type="eggNOG" id="COG2731">
    <property type="taxonomic scope" value="Bacteria"/>
</dbReference>
<dbReference type="Pfam" id="PF04074">
    <property type="entry name" value="DUF386"/>
    <property type="match status" value="1"/>
</dbReference>
<dbReference type="EMBL" id="AJSX01000006">
    <property type="protein sequence ID" value="EIJ71646.1"/>
    <property type="molecule type" value="Genomic_DNA"/>
</dbReference>
<accession>I3DIV3</accession>
<dbReference type="Proteomes" id="UP000006457">
    <property type="component" value="Unassembled WGS sequence"/>
</dbReference>
<dbReference type="PANTHER" id="PTHR34986:SF5">
    <property type="entry name" value="N-ACETYLNEURAMINATE ANOMERASE NANQ"/>
    <property type="match status" value="1"/>
</dbReference>
<dbReference type="NCBIfam" id="TIGR00022">
    <property type="entry name" value="YhcH/YjgK/YiaL family protein"/>
    <property type="match status" value="1"/>
</dbReference>
<dbReference type="AlphaFoldDB" id="I3DIV3"/>
<comment type="caution">
    <text evidence="1">The sequence shown here is derived from an EMBL/GenBank/DDBJ whole genome shotgun (WGS) entry which is preliminary data.</text>
</comment>
<evidence type="ECO:0000313" key="2">
    <source>
        <dbReference type="Proteomes" id="UP000006457"/>
    </source>
</evidence>
<dbReference type="RefSeq" id="WP_005758714.1">
    <property type="nucleotide sequence ID" value="NZ_AJSX01000006.1"/>
</dbReference>
<dbReference type="Gene3D" id="2.60.120.370">
    <property type="entry name" value="YhcH/YjgK/YiaL"/>
    <property type="match status" value="1"/>
</dbReference>
<organism evidence="1 2">
    <name type="scientific">Pasteurella bettyae CCUG 2042</name>
    <dbReference type="NCBI Taxonomy" id="1095749"/>
    <lineage>
        <taxon>Bacteria</taxon>
        <taxon>Pseudomonadati</taxon>
        <taxon>Pseudomonadota</taxon>
        <taxon>Gammaproteobacteria</taxon>
        <taxon>Pasteurellales</taxon>
        <taxon>Pasteurellaceae</taxon>
        <taxon>Pasteurella</taxon>
    </lineage>
</organism>
<dbReference type="SUPFAM" id="SSF51197">
    <property type="entry name" value="Clavaminate synthase-like"/>
    <property type="match status" value="1"/>
</dbReference>
<dbReference type="PATRIC" id="fig|1095749.3.peg.202"/>
<dbReference type="InterPro" id="IPR037012">
    <property type="entry name" value="NanQ/TabA/YiaL_sf"/>
</dbReference>
<name>I3DIV3_9PAST</name>
<sequence length="158" mass="17897">MIIGDLTSKTFKVGLPKVIADICDYLNTLDLVSLEKGRHDITDKIYMNVMEPTTTAPSEKQAEVHRKYIDVQVLISESETIECSTNQIDLSQCNEYNEEDDYQLSPNFDSLVMHTITLKPKMFAVFFPGELHRPCCNVDGKVISLKKLVVKIPVEMVV</sequence>
<reference evidence="1 2" key="1">
    <citation type="submission" date="2012-03" db="EMBL/GenBank/DDBJ databases">
        <authorList>
            <person name="Harkins D.M."/>
            <person name="Madupu R."/>
            <person name="Durkin A.S."/>
            <person name="Torralba M."/>
            <person name="Methe B."/>
            <person name="Sutton G.G."/>
            <person name="Nelson K.E."/>
        </authorList>
    </citation>
    <scope>NUCLEOTIDE SEQUENCE [LARGE SCALE GENOMIC DNA]</scope>
    <source>
        <strain evidence="1 2">CCUG 2042</strain>
    </source>
</reference>
<gene>
    <name evidence="1" type="ORF">HMPREF1052_1878</name>
</gene>
<protein>
    <submittedName>
        <fullName evidence="1">YhcH/YjgK/YiaL family protein</fullName>
    </submittedName>
</protein>
<dbReference type="InterPro" id="IPR004375">
    <property type="entry name" value="NanQ/TabA/YiaL"/>
</dbReference>
<dbReference type="InterPro" id="IPR049827">
    <property type="entry name" value="NanQ"/>
</dbReference>
<dbReference type="NCBIfam" id="NF040884">
    <property type="entry name" value="acetylneur_anom"/>
    <property type="match status" value="1"/>
</dbReference>
<dbReference type="PANTHER" id="PTHR34986">
    <property type="entry name" value="EVOLVED BETA-GALACTOSIDASE SUBUNIT BETA"/>
    <property type="match status" value="1"/>
</dbReference>